<dbReference type="AlphaFoldDB" id="A0A7S3IFS0"/>
<keyword evidence="2" id="KW-1133">Transmembrane helix</keyword>
<accession>A0A7S3IFS0</accession>
<proteinExistence type="predicted"/>
<gene>
    <name evidence="3" type="ORF">SINC0208_LOCUS2185</name>
</gene>
<evidence type="ECO:0000256" key="2">
    <source>
        <dbReference type="SAM" id="Phobius"/>
    </source>
</evidence>
<feature type="transmembrane region" description="Helical" evidence="2">
    <location>
        <begin position="12"/>
        <end position="30"/>
    </location>
</feature>
<sequence length="243" mass="27782">MYPIIMDFFIKGSFCLLLFLPFYGLLYFFAPEMFLEEAVEENDYDTWQGLHKPRPGIPAIIAELYSVAKLLLFDFTWLKGEGEWGLNLGVFLYLPVMTIILLVVEVLFYSYRQWWSFISLFIFLPIISFIEVIDGRFSFKDVPLDYTDTPDGEPIYAEEAVGEEKPSNDPDNSYDPNEPIDPNDPPTPKDPSDTTPEDTNEPPSPEDSTDPKSPDDSNEPPTPTDESPSSDPNEPPEKKLYRL</sequence>
<protein>
    <submittedName>
        <fullName evidence="3">Uncharacterized protein</fullName>
    </submittedName>
</protein>
<evidence type="ECO:0000256" key="1">
    <source>
        <dbReference type="SAM" id="MobiDB-lite"/>
    </source>
</evidence>
<feature type="region of interest" description="Disordered" evidence="1">
    <location>
        <begin position="159"/>
        <end position="243"/>
    </location>
</feature>
<evidence type="ECO:0000313" key="3">
    <source>
        <dbReference type="EMBL" id="CAE0321604.1"/>
    </source>
</evidence>
<feature type="transmembrane region" description="Helical" evidence="2">
    <location>
        <begin position="90"/>
        <end position="108"/>
    </location>
</feature>
<keyword evidence="2" id="KW-0812">Transmembrane</keyword>
<organism evidence="3">
    <name type="scientific">Strombidium inclinatum</name>
    <dbReference type="NCBI Taxonomy" id="197538"/>
    <lineage>
        <taxon>Eukaryota</taxon>
        <taxon>Sar</taxon>
        <taxon>Alveolata</taxon>
        <taxon>Ciliophora</taxon>
        <taxon>Intramacronucleata</taxon>
        <taxon>Spirotrichea</taxon>
        <taxon>Oligotrichia</taxon>
        <taxon>Strombidiidae</taxon>
        <taxon>Strombidium</taxon>
    </lineage>
</organism>
<feature type="transmembrane region" description="Helical" evidence="2">
    <location>
        <begin position="114"/>
        <end position="133"/>
    </location>
</feature>
<name>A0A7S3IFS0_9SPIT</name>
<reference evidence="3" key="1">
    <citation type="submission" date="2021-01" db="EMBL/GenBank/DDBJ databases">
        <authorList>
            <person name="Corre E."/>
            <person name="Pelletier E."/>
            <person name="Niang G."/>
            <person name="Scheremetjew M."/>
            <person name="Finn R."/>
            <person name="Kale V."/>
            <person name="Holt S."/>
            <person name="Cochrane G."/>
            <person name="Meng A."/>
            <person name="Brown T."/>
            <person name="Cohen L."/>
        </authorList>
    </citation>
    <scope>NUCLEOTIDE SEQUENCE</scope>
    <source>
        <strain evidence="3">S3</strain>
    </source>
</reference>
<keyword evidence="2" id="KW-0472">Membrane</keyword>
<dbReference type="EMBL" id="HBIH01005176">
    <property type="protein sequence ID" value="CAE0321604.1"/>
    <property type="molecule type" value="Transcribed_RNA"/>
</dbReference>